<dbReference type="Proteomes" id="UP001597362">
    <property type="component" value="Unassembled WGS sequence"/>
</dbReference>
<organism evidence="1 2">
    <name type="scientific">Paenibacillus yanchengensis</name>
    <dbReference type="NCBI Taxonomy" id="2035833"/>
    <lineage>
        <taxon>Bacteria</taxon>
        <taxon>Bacillati</taxon>
        <taxon>Bacillota</taxon>
        <taxon>Bacilli</taxon>
        <taxon>Bacillales</taxon>
        <taxon>Paenibacillaceae</taxon>
        <taxon>Paenibacillus</taxon>
    </lineage>
</organism>
<comment type="caution">
    <text evidence="1">The sequence shown here is derived from an EMBL/GenBank/DDBJ whole genome shotgun (WGS) entry which is preliminary data.</text>
</comment>
<dbReference type="EMBL" id="JBHUHO010000020">
    <property type="protein sequence ID" value="MFD2115513.1"/>
    <property type="molecule type" value="Genomic_DNA"/>
</dbReference>
<evidence type="ECO:0000313" key="2">
    <source>
        <dbReference type="Proteomes" id="UP001597362"/>
    </source>
</evidence>
<dbReference type="RefSeq" id="WP_377770749.1">
    <property type="nucleotide sequence ID" value="NZ_JBHUHO010000020.1"/>
</dbReference>
<reference evidence="2" key="1">
    <citation type="journal article" date="2019" name="Int. J. Syst. Evol. Microbiol.">
        <title>The Global Catalogue of Microorganisms (GCM) 10K type strain sequencing project: providing services to taxonomists for standard genome sequencing and annotation.</title>
        <authorList>
            <consortium name="The Broad Institute Genomics Platform"/>
            <consortium name="The Broad Institute Genome Sequencing Center for Infectious Disease"/>
            <person name="Wu L."/>
            <person name="Ma J."/>
        </authorList>
    </citation>
    <scope>NUCLEOTIDE SEQUENCE [LARGE SCALE GENOMIC DNA]</scope>
    <source>
        <strain evidence="2">GH52</strain>
    </source>
</reference>
<proteinExistence type="predicted"/>
<name>A0ABW4YJ53_9BACL</name>
<gene>
    <name evidence="1" type="ORF">ACFSJH_07185</name>
</gene>
<protein>
    <submittedName>
        <fullName evidence="1">DUF4258 domain-containing protein</fullName>
    </submittedName>
</protein>
<sequence>MDERIIFSMIQSMIENDALIIETGHARLRMSQRGINTEDIIYILKNPTYIKKVSESAVIADRYNYRVVGKFDWSVVVSIDYPSKLIIVTVID</sequence>
<accession>A0ABW4YJ53</accession>
<keyword evidence="2" id="KW-1185">Reference proteome</keyword>
<evidence type="ECO:0000313" key="1">
    <source>
        <dbReference type="EMBL" id="MFD2115513.1"/>
    </source>
</evidence>
<dbReference type="Pfam" id="PF14076">
    <property type="entry name" value="DUF4258"/>
    <property type="match status" value="1"/>
</dbReference>
<dbReference type="InterPro" id="IPR025354">
    <property type="entry name" value="DUF4258"/>
</dbReference>